<accession>A0A0A9F1U1</accession>
<evidence type="ECO:0000313" key="1">
    <source>
        <dbReference type="EMBL" id="JAE05159.1"/>
    </source>
</evidence>
<name>A0A0A9F1U1_ARUDO</name>
<dbReference type="AlphaFoldDB" id="A0A0A9F1U1"/>
<proteinExistence type="predicted"/>
<organism evidence="1">
    <name type="scientific">Arundo donax</name>
    <name type="common">Giant reed</name>
    <name type="synonym">Donax arundinaceus</name>
    <dbReference type="NCBI Taxonomy" id="35708"/>
    <lineage>
        <taxon>Eukaryota</taxon>
        <taxon>Viridiplantae</taxon>
        <taxon>Streptophyta</taxon>
        <taxon>Embryophyta</taxon>
        <taxon>Tracheophyta</taxon>
        <taxon>Spermatophyta</taxon>
        <taxon>Magnoliopsida</taxon>
        <taxon>Liliopsida</taxon>
        <taxon>Poales</taxon>
        <taxon>Poaceae</taxon>
        <taxon>PACMAD clade</taxon>
        <taxon>Arundinoideae</taxon>
        <taxon>Arundineae</taxon>
        <taxon>Arundo</taxon>
    </lineage>
</organism>
<protein>
    <submittedName>
        <fullName evidence="1">Uncharacterized protein</fullName>
    </submittedName>
</protein>
<sequence>MVRKMPWSRGSSRLLMTSWFLHVELRHQLLGYAGLLTMQSFFGKFIMLKRFAEGSFLI</sequence>
<reference evidence="1" key="2">
    <citation type="journal article" date="2015" name="Data Brief">
        <title>Shoot transcriptome of the giant reed, Arundo donax.</title>
        <authorList>
            <person name="Barrero R.A."/>
            <person name="Guerrero F.D."/>
            <person name="Moolhuijzen P."/>
            <person name="Goolsby J.A."/>
            <person name="Tidwell J."/>
            <person name="Bellgard S.E."/>
            <person name="Bellgard M.I."/>
        </authorList>
    </citation>
    <scope>NUCLEOTIDE SEQUENCE</scope>
    <source>
        <tissue evidence="1">Shoot tissue taken approximately 20 cm above the soil surface</tissue>
    </source>
</reference>
<dbReference type="EMBL" id="GBRH01192737">
    <property type="protein sequence ID" value="JAE05159.1"/>
    <property type="molecule type" value="Transcribed_RNA"/>
</dbReference>
<reference evidence="1" key="1">
    <citation type="submission" date="2014-09" db="EMBL/GenBank/DDBJ databases">
        <authorList>
            <person name="Magalhaes I.L.F."/>
            <person name="Oliveira U."/>
            <person name="Santos F.R."/>
            <person name="Vidigal T.H.D.A."/>
            <person name="Brescovit A.D."/>
            <person name="Santos A.J."/>
        </authorList>
    </citation>
    <scope>NUCLEOTIDE SEQUENCE</scope>
    <source>
        <tissue evidence="1">Shoot tissue taken approximately 20 cm above the soil surface</tissue>
    </source>
</reference>